<dbReference type="SUPFAM" id="SSF102712">
    <property type="entry name" value="JAB1/MPN domain"/>
    <property type="match status" value="1"/>
</dbReference>
<evidence type="ECO:0000256" key="2">
    <source>
        <dbReference type="ARBA" id="ARBA00022723"/>
    </source>
</evidence>
<dbReference type="Proteomes" id="UP000095657">
    <property type="component" value="Unassembled WGS sequence"/>
</dbReference>
<dbReference type="GO" id="GO:0008237">
    <property type="term" value="F:metallopeptidase activity"/>
    <property type="evidence" value="ECO:0007669"/>
    <property type="project" value="UniProtKB-KW"/>
</dbReference>
<protein>
    <submittedName>
        <fullName evidence="8 10">DNA repair protein</fullName>
    </submittedName>
</protein>
<organism evidence="8 13">
    <name type="scientific">Bacteroides caccae</name>
    <dbReference type="NCBI Taxonomy" id="47678"/>
    <lineage>
        <taxon>Bacteria</taxon>
        <taxon>Pseudomonadati</taxon>
        <taxon>Bacteroidota</taxon>
        <taxon>Bacteroidia</taxon>
        <taxon>Bacteroidales</taxon>
        <taxon>Bacteroidaceae</taxon>
        <taxon>Bacteroides</taxon>
    </lineage>
</organism>
<keyword evidence="3" id="KW-0378">Hydrolase</keyword>
<reference evidence="15 16" key="2">
    <citation type="submission" date="2018-08" db="EMBL/GenBank/DDBJ databases">
        <title>A genome reference for cultivated species of the human gut microbiota.</title>
        <authorList>
            <person name="Zou Y."/>
            <person name="Xue W."/>
            <person name="Luo G."/>
        </authorList>
    </citation>
    <scope>NUCLEOTIDE SEQUENCE [LARGE SCALE GENOMIC DNA]</scope>
    <source>
        <strain evidence="12 15">AM16-49B</strain>
        <strain evidence="11 16">AM31-16AC</strain>
    </source>
</reference>
<dbReference type="CDD" id="cd08071">
    <property type="entry name" value="MPN_DUF2466"/>
    <property type="match status" value="1"/>
</dbReference>
<dbReference type="Gene3D" id="3.40.140.10">
    <property type="entry name" value="Cytidine Deaminase, domain 2"/>
    <property type="match status" value="1"/>
</dbReference>
<dbReference type="NCBIfam" id="TIGR00608">
    <property type="entry name" value="radc"/>
    <property type="match status" value="1"/>
</dbReference>
<feature type="domain" description="MPN" evidence="7">
    <location>
        <begin position="109"/>
        <end position="231"/>
    </location>
</feature>
<dbReference type="Pfam" id="PF04002">
    <property type="entry name" value="RadC"/>
    <property type="match status" value="1"/>
</dbReference>
<evidence type="ECO:0000313" key="17">
    <source>
        <dbReference type="Proteomes" id="UP000427825"/>
    </source>
</evidence>
<dbReference type="Proteomes" id="UP000284689">
    <property type="component" value="Unassembled WGS sequence"/>
</dbReference>
<keyword evidence="2" id="KW-0479">Metal-binding</keyword>
<sequence>MENKHKLSINQWAPEDRPREKMIEKGAAALSDAELLAILIGSGNTEESAVELMRRLLLSCDNNLNALAKWEVCDYSRFKGMGPAKSITVMAALELGKRRKLQNIRERLRITCSKDIYEIFQPLMCDLAQEEFWVLLLNQATKLIDKIRISSGGIDGTYADVRSILREALMQRATQIAVVHNHPSGNIQPSQPDRTLTEHIRKAADTMNIRLIDHVIVCEDGFYSFADEGLL</sequence>
<dbReference type="GO" id="GO:0006508">
    <property type="term" value="P:proteolysis"/>
    <property type="evidence" value="ECO:0007669"/>
    <property type="project" value="UniProtKB-KW"/>
</dbReference>
<evidence type="ECO:0000313" key="11">
    <source>
        <dbReference type="EMBL" id="RHD52190.1"/>
    </source>
</evidence>
<dbReference type="EMBL" id="QSJD01000004">
    <property type="protein sequence ID" value="RHD52190.1"/>
    <property type="molecule type" value="Genomic_DNA"/>
</dbReference>
<evidence type="ECO:0000256" key="1">
    <source>
        <dbReference type="ARBA" id="ARBA00022670"/>
    </source>
</evidence>
<dbReference type="InterPro" id="IPR037518">
    <property type="entry name" value="MPN"/>
</dbReference>
<reference evidence="10 17" key="3">
    <citation type="journal article" date="2019" name="Nat. Med.">
        <title>A library of human gut bacterial isolates paired with longitudinal multiomics data enables mechanistic microbiome research.</title>
        <authorList>
            <person name="Poyet M."/>
            <person name="Groussin M."/>
            <person name="Gibbons S.M."/>
            <person name="Avila-Pacheco J."/>
            <person name="Jiang X."/>
            <person name="Kearney S.M."/>
            <person name="Perrotta A.R."/>
            <person name="Berdy B."/>
            <person name="Zhao S."/>
            <person name="Lieberman T.D."/>
            <person name="Swanson P.K."/>
            <person name="Smith M."/>
            <person name="Roesemann S."/>
            <person name="Alexander J.E."/>
            <person name="Rich S.A."/>
            <person name="Livny J."/>
            <person name="Vlamakis H."/>
            <person name="Clish C."/>
            <person name="Bullock K."/>
            <person name="Deik A."/>
            <person name="Scott J."/>
            <person name="Pierce K.A."/>
            <person name="Xavier R.J."/>
            <person name="Alm E.J."/>
        </authorList>
    </citation>
    <scope>NUCLEOTIDE SEQUENCE [LARGE SCALE GENOMIC DNA]</scope>
    <source>
        <strain evidence="10 17">BIOML-A25</strain>
    </source>
</reference>
<dbReference type="EMBL" id="CZBL01000012">
    <property type="protein sequence ID" value="CUQ37921.1"/>
    <property type="molecule type" value="Genomic_DNA"/>
</dbReference>
<evidence type="ECO:0000313" key="9">
    <source>
        <dbReference type="EMBL" id="CUQ37921.1"/>
    </source>
</evidence>
<evidence type="ECO:0000313" key="12">
    <source>
        <dbReference type="EMBL" id="RHH91227.1"/>
    </source>
</evidence>
<evidence type="ECO:0000313" key="13">
    <source>
        <dbReference type="Proteomes" id="UP000095657"/>
    </source>
</evidence>
<dbReference type="InterPro" id="IPR001405">
    <property type="entry name" value="UPF0758"/>
</dbReference>
<keyword evidence="4" id="KW-0862">Zinc</keyword>
<dbReference type="Pfam" id="PF20582">
    <property type="entry name" value="UPF0758_N"/>
    <property type="match status" value="1"/>
</dbReference>
<dbReference type="EMBL" id="QRKD01000006">
    <property type="protein sequence ID" value="RHH91227.1"/>
    <property type="molecule type" value="Genomic_DNA"/>
</dbReference>
<dbReference type="PANTHER" id="PTHR30471">
    <property type="entry name" value="DNA REPAIR PROTEIN RADC"/>
    <property type="match status" value="1"/>
</dbReference>
<dbReference type="NCBIfam" id="NF000642">
    <property type="entry name" value="PRK00024.1"/>
    <property type="match status" value="1"/>
</dbReference>
<dbReference type="InterPro" id="IPR020891">
    <property type="entry name" value="UPF0758_CS"/>
</dbReference>
<evidence type="ECO:0000313" key="8">
    <source>
        <dbReference type="EMBL" id="CUO72235.1"/>
    </source>
</evidence>
<dbReference type="PROSITE" id="PS01302">
    <property type="entry name" value="UPF0758"/>
    <property type="match status" value="1"/>
</dbReference>
<keyword evidence="1" id="KW-0645">Protease</keyword>
<keyword evidence="5" id="KW-0482">Metalloprotease</keyword>
<dbReference type="PANTHER" id="PTHR30471:SF3">
    <property type="entry name" value="UPF0758 PROTEIN YEES-RELATED"/>
    <property type="match status" value="1"/>
</dbReference>
<evidence type="ECO:0000256" key="5">
    <source>
        <dbReference type="ARBA" id="ARBA00023049"/>
    </source>
</evidence>
<evidence type="ECO:0000259" key="7">
    <source>
        <dbReference type="PROSITE" id="PS50249"/>
    </source>
</evidence>
<dbReference type="Proteomes" id="UP000283512">
    <property type="component" value="Unassembled WGS sequence"/>
</dbReference>
<evidence type="ECO:0000256" key="4">
    <source>
        <dbReference type="ARBA" id="ARBA00022833"/>
    </source>
</evidence>
<dbReference type="Proteomes" id="UP000427825">
    <property type="component" value="Unassembled WGS sequence"/>
</dbReference>
<dbReference type="InterPro" id="IPR046778">
    <property type="entry name" value="UPF0758_N"/>
</dbReference>
<name>A0A174HH57_9BACE</name>
<evidence type="ECO:0000256" key="3">
    <source>
        <dbReference type="ARBA" id="ARBA00022801"/>
    </source>
</evidence>
<evidence type="ECO:0000313" key="15">
    <source>
        <dbReference type="Proteomes" id="UP000283512"/>
    </source>
</evidence>
<evidence type="ECO:0000313" key="10">
    <source>
        <dbReference type="EMBL" id="KAA5481543.1"/>
    </source>
</evidence>
<dbReference type="EMBL" id="VVYJ01000001">
    <property type="protein sequence ID" value="KAA5481543.1"/>
    <property type="molecule type" value="Genomic_DNA"/>
</dbReference>
<comment type="similarity">
    <text evidence="6">Belongs to the UPF0758 family.</text>
</comment>
<dbReference type="EMBL" id="CZAI01000001">
    <property type="protein sequence ID" value="CUO72235.1"/>
    <property type="molecule type" value="Genomic_DNA"/>
</dbReference>
<dbReference type="GO" id="GO:0046872">
    <property type="term" value="F:metal ion binding"/>
    <property type="evidence" value="ECO:0007669"/>
    <property type="project" value="UniProtKB-KW"/>
</dbReference>
<dbReference type="AlphaFoldDB" id="A0A174HH57"/>
<evidence type="ECO:0000313" key="14">
    <source>
        <dbReference type="Proteomes" id="UP000095725"/>
    </source>
</evidence>
<dbReference type="PROSITE" id="PS50249">
    <property type="entry name" value="MPN"/>
    <property type="match status" value="1"/>
</dbReference>
<dbReference type="RefSeq" id="WP_022042776.1">
    <property type="nucleotide sequence ID" value="NZ_CAXSLD010000010.1"/>
</dbReference>
<dbReference type="Proteomes" id="UP000095725">
    <property type="component" value="Unassembled WGS sequence"/>
</dbReference>
<evidence type="ECO:0000256" key="6">
    <source>
        <dbReference type="RuleBase" id="RU003797"/>
    </source>
</evidence>
<dbReference type="STRING" id="47678.ERS852494_00617"/>
<proteinExistence type="inferred from homology"/>
<dbReference type="InterPro" id="IPR025657">
    <property type="entry name" value="RadC_JAB"/>
</dbReference>
<reference evidence="13 14" key="1">
    <citation type="submission" date="2015-09" db="EMBL/GenBank/DDBJ databases">
        <authorList>
            <consortium name="Pathogen Informatics"/>
        </authorList>
    </citation>
    <scope>NUCLEOTIDE SEQUENCE [LARGE SCALE GENOMIC DNA]</scope>
    <source>
        <strain evidence="8 13">2789STDY5834880</strain>
        <strain evidence="9 14">2789STDY5834946</strain>
    </source>
</reference>
<evidence type="ECO:0000313" key="16">
    <source>
        <dbReference type="Proteomes" id="UP000284689"/>
    </source>
</evidence>
<gene>
    <name evidence="10" type="primary">radC</name>
    <name evidence="12" type="ORF">DW190_08940</name>
    <name evidence="11" type="ORF">DW794_04225</name>
    <name evidence="8" type="ORF">ERS852494_00617</name>
    <name evidence="9" type="ORF">ERS852558_02925</name>
    <name evidence="10" type="ORF">F2Y39_02600</name>
</gene>
<accession>A0A174HH57</accession>